<dbReference type="EMBL" id="JAPFFF010000044">
    <property type="protein sequence ID" value="KAK8840731.1"/>
    <property type="molecule type" value="Genomic_DNA"/>
</dbReference>
<organism evidence="1 3">
    <name type="scientific">Tritrichomonas musculus</name>
    <dbReference type="NCBI Taxonomy" id="1915356"/>
    <lineage>
        <taxon>Eukaryota</taxon>
        <taxon>Metamonada</taxon>
        <taxon>Parabasalia</taxon>
        <taxon>Tritrichomonadida</taxon>
        <taxon>Tritrichomonadidae</taxon>
        <taxon>Tritrichomonas</taxon>
    </lineage>
</organism>
<dbReference type="Proteomes" id="UP001470230">
    <property type="component" value="Unassembled WGS sequence"/>
</dbReference>
<dbReference type="EMBL" id="JAPFFF010000320">
    <property type="protein sequence ID" value="KAK8834765.1"/>
    <property type="molecule type" value="Genomic_DNA"/>
</dbReference>
<name>A0ABR2GLG8_9EUKA</name>
<evidence type="ECO:0000313" key="3">
    <source>
        <dbReference type="Proteomes" id="UP001470230"/>
    </source>
</evidence>
<evidence type="ECO:0000313" key="1">
    <source>
        <dbReference type="EMBL" id="KAK8834765.1"/>
    </source>
</evidence>
<proteinExistence type="predicted"/>
<keyword evidence="3" id="KW-1185">Reference proteome</keyword>
<sequence>MYGLNIHLKSFKLNPKLASGNDKIRVSITTLPEKNKEAFVTEARQMNFVHHFFTVNITEETERIIFVFRKVGFFDDPIIASTIIHCNELPTRNRKNEEMKTIQIYEPIQNNSNNNNNNNNHKNNKDRRIFGEMEIQFSLTTAFPTFKSKDKTKNNNNNKQMKTFQGYQKNNSYSKMNYENHNGYNLIFNDDYC</sequence>
<comment type="caution">
    <text evidence="1">The sequence shown here is derived from an EMBL/GenBank/DDBJ whole genome shotgun (WGS) entry which is preliminary data.</text>
</comment>
<protein>
    <submittedName>
        <fullName evidence="1">Uncharacterized protein</fullName>
    </submittedName>
</protein>
<reference evidence="1 3" key="1">
    <citation type="submission" date="2024-04" db="EMBL/GenBank/DDBJ databases">
        <title>Tritrichomonas musculus Genome.</title>
        <authorList>
            <person name="Alves-Ferreira E."/>
            <person name="Grigg M."/>
            <person name="Lorenzi H."/>
            <person name="Galac M."/>
        </authorList>
    </citation>
    <scope>NUCLEOTIDE SEQUENCE [LARGE SCALE GENOMIC DNA]</scope>
    <source>
        <strain evidence="1 3">EAF2021</strain>
    </source>
</reference>
<accession>A0ABR2GLG8</accession>
<gene>
    <name evidence="1" type="ORF">M9Y10_025030</name>
    <name evidence="2" type="ORF">M9Y10_030508</name>
</gene>
<evidence type="ECO:0000313" key="2">
    <source>
        <dbReference type="EMBL" id="KAK8840731.1"/>
    </source>
</evidence>